<dbReference type="EMBL" id="CP071518">
    <property type="protein sequence ID" value="QSX79170.1"/>
    <property type="molecule type" value="Genomic_DNA"/>
</dbReference>
<dbReference type="RefSeq" id="WP_200614816.1">
    <property type="nucleotide sequence ID" value="NZ_CP071518.1"/>
</dbReference>
<reference evidence="3 4" key="1">
    <citation type="submission" date="2021-03" db="EMBL/GenBank/DDBJ databases">
        <title>Lysobacter sp. nov. isolated from soil of gangwondo yeongwol, south Korea.</title>
        <authorList>
            <person name="Kim K.R."/>
            <person name="Kim K.H."/>
            <person name="Jeon C.O."/>
        </authorList>
    </citation>
    <scope>NUCLEOTIDE SEQUENCE [LARGE SCALE GENOMIC DNA]</scope>
    <source>
        <strain evidence="3 4">R19</strain>
    </source>
</reference>
<dbReference type="SMART" id="SM00710">
    <property type="entry name" value="PbH1"/>
    <property type="match status" value="4"/>
</dbReference>
<dbReference type="InterPro" id="IPR039448">
    <property type="entry name" value="Beta_helix"/>
</dbReference>
<proteinExistence type="predicted"/>
<keyword evidence="4" id="KW-1185">Reference proteome</keyword>
<evidence type="ECO:0000313" key="3">
    <source>
        <dbReference type="EMBL" id="QSX79170.1"/>
    </source>
</evidence>
<evidence type="ECO:0000313" key="4">
    <source>
        <dbReference type="Proteomes" id="UP000639274"/>
    </source>
</evidence>
<dbReference type="Pfam" id="PF13229">
    <property type="entry name" value="Beta_helix"/>
    <property type="match status" value="1"/>
</dbReference>
<dbReference type="AlphaFoldDB" id="A0A974Y2E4"/>
<dbReference type="InterPro" id="IPR011050">
    <property type="entry name" value="Pectin_lyase_fold/virulence"/>
</dbReference>
<gene>
    <name evidence="3" type="ORF">I8J32_004555</name>
</gene>
<accession>A0A974Y2E4</accession>
<dbReference type="Proteomes" id="UP000639274">
    <property type="component" value="Chromosome"/>
</dbReference>
<feature type="chain" id="PRO_5038020983" evidence="1">
    <location>
        <begin position="21"/>
        <end position="268"/>
    </location>
</feature>
<organism evidence="3 4">
    <name type="scientific">Agrilutibacter solisilvae</name>
    <dbReference type="NCBI Taxonomy" id="2763317"/>
    <lineage>
        <taxon>Bacteria</taxon>
        <taxon>Pseudomonadati</taxon>
        <taxon>Pseudomonadota</taxon>
        <taxon>Gammaproteobacteria</taxon>
        <taxon>Lysobacterales</taxon>
        <taxon>Lysobacteraceae</taxon>
        <taxon>Agrilutibacter</taxon>
    </lineage>
</organism>
<sequence length="268" mass="27796">MVRPVLLIAVLLAAPQLAHAARSYDNCTGFIDALPATISTRGTWCLRADLDTAQSSGGAITVNADNVVVDCNDHRLSGLAGGGNTIASGVVSRQADRHNITVRNCSIQGFRYGVALIGFSHLVEGNTVEASTYVGIATRGQGNVVRDNLVRDTGGQANTPTAYGITVIGGEGVAMDNTVVYVDGGAPGAQGDTYAYGIMLQRGVVQRNRILRMQFIGVGIQGLEAPMILDNVVYGGSAESGVAISGGGGTCRGNQVAQWEADYLSCTF</sequence>
<name>A0A974Y2E4_9GAMM</name>
<evidence type="ECO:0000259" key="2">
    <source>
        <dbReference type="Pfam" id="PF13229"/>
    </source>
</evidence>
<dbReference type="InterPro" id="IPR006626">
    <property type="entry name" value="PbH1"/>
</dbReference>
<evidence type="ECO:0000256" key="1">
    <source>
        <dbReference type="SAM" id="SignalP"/>
    </source>
</evidence>
<feature type="signal peptide" evidence="1">
    <location>
        <begin position="1"/>
        <end position="20"/>
    </location>
</feature>
<protein>
    <submittedName>
        <fullName evidence="3">Right-handed parallel beta-helix repeat-containing protein</fullName>
    </submittedName>
</protein>
<dbReference type="KEGG" id="lsf:I8J32_004555"/>
<keyword evidence="1" id="KW-0732">Signal</keyword>
<dbReference type="SUPFAM" id="SSF51126">
    <property type="entry name" value="Pectin lyase-like"/>
    <property type="match status" value="1"/>
</dbReference>
<feature type="domain" description="Right handed beta helix" evidence="2">
    <location>
        <begin position="97"/>
        <end position="255"/>
    </location>
</feature>